<reference evidence="2 3" key="1">
    <citation type="submission" date="2019-06" db="EMBL/GenBank/DDBJ databases">
        <title>Sequencing the genomes of 1000 actinobacteria strains.</title>
        <authorList>
            <person name="Klenk H.-P."/>
        </authorList>
    </citation>
    <scope>NUCLEOTIDE SEQUENCE [LARGE SCALE GENOMIC DNA]</scope>
    <source>
        <strain evidence="2 3">DSM 43186</strain>
    </source>
</reference>
<evidence type="ECO:0000256" key="1">
    <source>
        <dbReference type="SAM" id="MobiDB-lite"/>
    </source>
</evidence>
<protein>
    <submittedName>
        <fullName evidence="2">Uncharacterized protein</fullName>
    </submittedName>
</protein>
<dbReference type="Proteomes" id="UP000319213">
    <property type="component" value="Unassembled WGS sequence"/>
</dbReference>
<evidence type="ECO:0000313" key="3">
    <source>
        <dbReference type="Proteomes" id="UP000319213"/>
    </source>
</evidence>
<name>A0A543IQ59_9ACTN</name>
<dbReference type="EMBL" id="VFPQ01000002">
    <property type="protein sequence ID" value="TQM72712.1"/>
    <property type="molecule type" value="Genomic_DNA"/>
</dbReference>
<feature type="region of interest" description="Disordered" evidence="1">
    <location>
        <begin position="251"/>
        <end position="274"/>
    </location>
</feature>
<evidence type="ECO:0000313" key="2">
    <source>
        <dbReference type="EMBL" id="TQM72712.1"/>
    </source>
</evidence>
<comment type="caution">
    <text evidence="2">The sequence shown here is derived from an EMBL/GenBank/DDBJ whole genome shotgun (WGS) entry which is preliminary data.</text>
</comment>
<dbReference type="AlphaFoldDB" id="A0A543IQ59"/>
<organism evidence="2 3">
    <name type="scientific">Thermopolyspora flexuosa</name>
    <dbReference type="NCBI Taxonomy" id="103836"/>
    <lineage>
        <taxon>Bacteria</taxon>
        <taxon>Bacillati</taxon>
        <taxon>Actinomycetota</taxon>
        <taxon>Actinomycetes</taxon>
        <taxon>Streptosporangiales</taxon>
        <taxon>Streptosporangiaceae</taxon>
        <taxon>Thermopolyspora</taxon>
    </lineage>
</organism>
<proteinExistence type="predicted"/>
<feature type="compositionally biased region" description="Low complexity" evidence="1">
    <location>
        <begin position="253"/>
        <end position="267"/>
    </location>
</feature>
<sequence>MCNNPPEWAKMIMAQIESTGVTARKLAQESVRVVARFKTLCPEIDSQSILTESTLSRLRSANARPKRDRLIVLGLTCDWVTDPASSHWTEKRCQDALAGAYAFAHEVLAASSGAPKRSGIPGDNPVIARHRHTKFAFGSAGEQLLAELDLNDGSAEAKLELLHRLAGDSDDARYWRMRAEARSPDYAPPESLPECCTAARRYALEYFRKQNLSLAQLFLQVAADRGDEESKKALASLKGFEEQLAASIRLVAGRTGTGTPSRSGPPRATSACRQ</sequence>
<keyword evidence="3" id="KW-1185">Reference proteome</keyword>
<gene>
    <name evidence="2" type="ORF">FHX40_4866</name>
</gene>
<accession>A0A543IQ59</accession>